<dbReference type="eggNOG" id="KOG3591">
    <property type="taxonomic scope" value="Eukaryota"/>
</dbReference>
<dbReference type="OrthoDB" id="1431247at2759"/>
<sequence>MHYAKDCKMIYKKKTKWLKSTIMSLIPILFNDVLDDLTRPSSIFDQNFGLGLLQDDLINPRALMRMPLSRGYLRPWRHVHGRDSGVSNITSNENEFKINLDVQQFPPECLNVKVVDNSVIVEGKHEERADEHGYISRQFTRRYVLPDNVDPSTVVSNLSSDGVLTVAAPKKIAPAPANERVVPIVHTQQPAIKSGKQTNQKAGGDAEKMEQ</sequence>
<dbReference type="InterPro" id="IPR002068">
    <property type="entry name" value="A-crystallin/Hsp20_dom"/>
</dbReference>
<dbReference type="PROSITE" id="PS01031">
    <property type="entry name" value="SHSP"/>
    <property type="match status" value="1"/>
</dbReference>
<dbReference type="GO" id="GO:0005737">
    <property type="term" value="C:cytoplasm"/>
    <property type="evidence" value="ECO:0007669"/>
    <property type="project" value="TreeGrafter"/>
</dbReference>
<evidence type="ECO:0000256" key="1">
    <source>
        <dbReference type="PIRNR" id="PIRNR036514"/>
    </source>
</evidence>
<evidence type="ECO:0000256" key="4">
    <source>
        <dbReference type="RuleBase" id="RU003616"/>
    </source>
</evidence>
<dbReference type="PIRSF" id="PIRSF036514">
    <property type="entry name" value="Sm_HSP_B1"/>
    <property type="match status" value="1"/>
</dbReference>
<dbReference type="EMBL" id="DS235048">
    <property type="protein sequence ID" value="EEB10973.1"/>
    <property type="molecule type" value="Genomic_DNA"/>
</dbReference>
<dbReference type="GO" id="GO:0051082">
    <property type="term" value="F:unfolded protein binding"/>
    <property type="evidence" value="ECO:0007669"/>
    <property type="project" value="TreeGrafter"/>
</dbReference>
<reference evidence="7" key="1">
    <citation type="submission" date="2007-04" db="EMBL/GenBank/DDBJ databases">
        <title>Annotation of Pediculus humanus corporis strain USDA.</title>
        <authorList>
            <person name="Kirkness E."/>
            <person name="Hannick L."/>
            <person name="Hass B."/>
            <person name="Bruggner R."/>
            <person name="Lawson D."/>
            <person name="Bidwell S."/>
            <person name="Joardar V."/>
            <person name="Caler E."/>
            <person name="Walenz B."/>
            <person name="Inman J."/>
            <person name="Schobel S."/>
            <person name="Galinsky K."/>
            <person name="Amedeo P."/>
            <person name="Strausberg R."/>
        </authorList>
    </citation>
    <scope>NUCLEOTIDE SEQUENCE</scope>
    <source>
        <strain evidence="7">USDA</strain>
    </source>
</reference>
<evidence type="ECO:0000259" key="6">
    <source>
        <dbReference type="PROSITE" id="PS01031"/>
    </source>
</evidence>
<dbReference type="CTD" id="8231379"/>
<dbReference type="OMA" id="QQDDHGY"/>
<feature type="binding site" evidence="2">
    <location>
        <position position="127"/>
    </location>
    <ligand>
        <name>Zn(2+)</name>
        <dbReference type="ChEBI" id="CHEBI:29105"/>
        <label>1</label>
    </ligand>
</feature>
<proteinExistence type="inferred from homology"/>
<evidence type="ECO:0000256" key="3">
    <source>
        <dbReference type="PROSITE-ProRule" id="PRU00285"/>
    </source>
</evidence>
<reference evidence="8" key="3">
    <citation type="submission" date="2021-02" db="UniProtKB">
        <authorList>
            <consortium name="EnsemblMetazoa"/>
        </authorList>
    </citation>
    <scope>IDENTIFICATION</scope>
    <source>
        <strain evidence="8">USDA</strain>
    </source>
</reference>
<evidence type="ECO:0000313" key="9">
    <source>
        <dbReference type="Proteomes" id="UP000009046"/>
    </source>
</evidence>
<dbReference type="GO" id="GO:0009408">
    <property type="term" value="P:response to heat"/>
    <property type="evidence" value="ECO:0007669"/>
    <property type="project" value="UniProtKB-ARBA"/>
</dbReference>
<dbReference type="Pfam" id="PF00011">
    <property type="entry name" value="HSP20"/>
    <property type="match status" value="1"/>
</dbReference>
<dbReference type="GO" id="GO:0005634">
    <property type="term" value="C:nucleus"/>
    <property type="evidence" value="ECO:0007669"/>
    <property type="project" value="TreeGrafter"/>
</dbReference>
<comment type="similarity">
    <text evidence="1 3 4">Belongs to the small heat shock protein (HSP20) family.</text>
</comment>
<dbReference type="Gene3D" id="2.60.40.790">
    <property type="match status" value="1"/>
</dbReference>
<dbReference type="SUPFAM" id="SSF49764">
    <property type="entry name" value="HSP20-like chaperones"/>
    <property type="match status" value="1"/>
</dbReference>
<dbReference type="GO" id="GO:0046872">
    <property type="term" value="F:metal ion binding"/>
    <property type="evidence" value="ECO:0007669"/>
    <property type="project" value="UniProtKB-KW"/>
</dbReference>
<feature type="region of interest" description="Disordered" evidence="5">
    <location>
        <begin position="186"/>
        <end position="211"/>
    </location>
</feature>
<dbReference type="InterPro" id="IPR055269">
    <property type="entry name" value="Alpha-crystallin/HSP_16"/>
</dbReference>
<name>E0VC67_PEDHC</name>
<dbReference type="InterPro" id="IPR008978">
    <property type="entry name" value="HSP20-like_chaperone"/>
</dbReference>
<dbReference type="PANTHER" id="PTHR45640">
    <property type="entry name" value="HEAT SHOCK PROTEIN HSP-12.2-RELATED"/>
    <property type="match status" value="1"/>
</dbReference>
<dbReference type="PANTHER" id="PTHR45640:SF34">
    <property type="entry name" value="PROTEIN LETHAL(2)ESSENTIAL FOR LIFE"/>
    <property type="match status" value="1"/>
</dbReference>
<keyword evidence="9" id="KW-1185">Reference proteome</keyword>
<keyword evidence="2" id="KW-0479">Metal-binding</keyword>
<dbReference type="GeneID" id="8231379"/>
<dbReference type="VEuPathDB" id="VectorBase:PHUM080370"/>
<dbReference type="InParanoid" id="E0VC67"/>
<organism>
    <name type="scientific">Pediculus humanus subsp. corporis</name>
    <name type="common">Body louse</name>
    <dbReference type="NCBI Taxonomy" id="121224"/>
    <lineage>
        <taxon>Eukaryota</taxon>
        <taxon>Metazoa</taxon>
        <taxon>Ecdysozoa</taxon>
        <taxon>Arthropoda</taxon>
        <taxon>Hexapoda</taxon>
        <taxon>Insecta</taxon>
        <taxon>Pterygota</taxon>
        <taxon>Neoptera</taxon>
        <taxon>Paraneoptera</taxon>
        <taxon>Psocodea</taxon>
        <taxon>Troctomorpha</taxon>
        <taxon>Phthiraptera</taxon>
        <taxon>Anoplura</taxon>
        <taxon>Pediculidae</taxon>
        <taxon>Pediculus</taxon>
    </lineage>
</organism>
<dbReference type="GO" id="GO:0042026">
    <property type="term" value="P:protein refolding"/>
    <property type="evidence" value="ECO:0007669"/>
    <property type="project" value="TreeGrafter"/>
</dbReference>
<dbReference type="PRINTS" id="PR00299">
    <property type="entry name" value="ACRYSTALLIN"/>
</dbReference>
<accession>E0VC67</accession>
<reference evidence="7" key="2">
    <citation type="submission" date="2007-04" db="EMBL/GenBank/DDBJ databases">
        <title>The genome of the human body louse.</title>
        <authorList>
            <consortium name="The Human Body Louse Genome Consortium"/>
            <person name="Kirkness E."/>
            <person name="Walenz B."/>
            <person name="Hass B."/>
            <person name="Bruggner R."/>
            <person name="Strausberg R."/>
        </authorList>
    </citation>
    <scope>NUCLEOTIDE SEQUENCE</scope>
    <source>
        <strain evidence="7">USDA</strain>
    </source>
</reference>
<evidence type="ECO:0000256" key="5">
    <source>
        <dbReference type="SAM" id="MobiDB-lite"/>
    </source>
</evidence>
<evidence type="ECO:0000313" key="7">
    <source>
        <dbReference type="EMBL" id="EEB10973.1"/>
    </source>
</evidence>
<evidence type="ECO:0000313" key="8">
    <source>
        <dbReference type="EnsemblMetazoa" id="PHUM080370-PA"/>
    </source>
</evidence>
<dbReference type="AlphaFoldDB" id="E0VC67"/>
<dbReference type="EMBL" id="AAZO01000961">
    <property type="status" value="NOT_ANNOTATED_CDS"/>
    <property type="molecule type" value="Genomic_DNA"/>
</dbReference>
<feature type="binding site" evidence="2">
    <location>
        <position position="132"/>
    </location>
    <ligand>
        <name>Zn(2+)</name>
        <dbReference type="ChEBI" id="CHEBI:29105"/>
        <label>1</label>
    </ligand>
</feature>
<feature type="compositionally biased region" description="Polar residues" evidence="5">
    <location>
        <begin position="186"/>
        <end position="201"/>
    </location>
</feature>
<dbReference type="CDD" id="cd06526">
    <property type="entry name" value="metazoan_ACD"/>
    <property type="match status" value="1"/>
</dbReference>
<dbReference type="InterPro" id="IPR001436">
    <property type="entry name" value="Alpha-crystallin/sHSP_animal"/>
</dbReference>
<dbReference type="KEGG" id="phu:Phum_PHUM080370"/>
<dbReference type="Proteomes" id="UP000009046">
    <property type="component" value="Unassembled WGS sequence"/>
</dbReference>
<feature type="domain" description="SHSP" evidence="6">
    <location>
        <begin position="77"/>
        <end position="187"/>
    </location>
</feature>
<dbReference type="RefSeq" id="XP_002423711.1">
    <property type="nucleotide sequence ID" value="XM_002423666.1"/>
</dbReference>
<keyword evidence="2" id="KW-0862">Zinc</keyword>
<dbReference type="STRING" id="121224.E0VC67"/>
<protein>
    <submittedName>
        <fullName evidence="7 8">Protein lethal, putative</fullName>
    </submittedName>
</protein>
<evidence type="ECO:0000256" key="2">
    <source>
        <dbReference type="PIRSR" id="PIRSR036514-1"/>
    </source>
</evidence>
<feature type="binding site" evidence="2">
    <location>
        <position position="125"/>
    </location>
    <ligand>
        <name>Zn(2+)</name>
        <dbReference type="ChEBI" id="CHEBI:29105"/>
        <label>1</label>
    </ligand>
</feature>
<dbReference type="HOGENOM" id="CLU_095001_1_0_1"/>
<gene>
    <name evidence="8" type="primary">8231379</name>
    <name evidence="7" type="ORF">Phum_PHUM080370</name>
</gene>
<dbReference type="EnsemblMetazoa" id="PHUM080370-RA">
    <property type="protein sequence ID" value="PHUM080370-PA"/>
    <property type="gene ID" value="PHUM080370"/>
</dbReference>